<organism evidence="2 3">
    <name type="scientific">Kutzneria viridogrisea</name>
    <dbReference type="NCBI Taxonomy" id="47990"/>
    <lineage>
        <taxon>Bacteria</taxon>
        <taxon>Bacillati</taxon>
        <taxon>Actinomycetota</taxon>
        <taxon>Actinomycetes</taxon>
        <taxon>Pseudonocardiales</taxon>
        <taxon>Pseudonocardiaceae</taxon>
        <taxon>Kutzneria</taxon>
    </lineage>
</organism>
<dbReference type="PANTHER" id="PTHR34846">
    <property type="entry name" value="4-CARBOXYMUCONOLACTONE DECARBOXYLASE FAMILY PROTEIN (AFU_ORTHOLOGUE AFUA_6G11590)"/>
    <property type="match status" value="1"/>
</dbReference>
<dbReference type="NCBIfam" id="TIGR00778">
    <property type="entry name" value="ahpD_dom"/>
    <property type="match status" value="1"/>
</dbReference>
<dbReference type="InterPro" id="IPR029032">
    <property type="entry name" value="AhpD-like"/>
</dbReference>
<dbReference type="Proteomes" id="UP000517916">
    <property type="component" value="Unassembled WGS sequence"/>
</dbReference>
<proteinExistence type="predicted"/>
<keyword evidence="3" id="KW-1185">Reference proteome</keyword>
<dbReference type="Pfam" id="PF02627">
    <property type="entry name" value="CMD"/>
    <property type="match status" value="1"/>
</dbReference>
<dbReference type="InterPro" id="IPR004675">
    <property type="entry name" value="AhpD_core"/>
</dbReference>
<comment type="caution">
    <text evidence="2">The sequence shown here is derived from an EMBL/GenBank/DDBJ whole genome shotgun (WGS) entry which is preliminary data.</text>
</comment>
<dbReference type="InterPro" id="IPR003779">
    <property type="entry name" value="CMD-like"/>
</dbReference>
<evidence type="ECO:0000313" key="3">
    <source>
        <dbReference type="Proteomes" id="UP000517916"/>
    </source>
</evidence>
<dbReference type="EMBL" id="JACJID010000006">
    <property type="protein sequence ID" value="MBA8930469.1"/>
    <property type="molecule type" value="Genomic_DNA"/>
</dbReference>
<accession>A0ABR6BU69</accession>
<gene>
    <name evidence="2" type="ORF">BC739_007702</name>
</gene>
<dbReference type="SUPFAM" id="SSF69118">
    <property type="entry name" value="AhpD-like"/>
    <property type="match status" value="1"/>
</dbReference>
<evidence type="ECO:0000259" key="1">
    <source>
        <dbReference type="Pfam" id="PF02627"/>
    </source>
</evidence>
<protein>
    <submittedName>
        <fullName evidence="2">AhpD family alkylhydroperoxidase</fullName>
    </submittedName>
</protein>
<sequence>MSSSDQIVTHVPRLNVAKEAPSAYRALLLLNKTVHDGVDPKLAELVKIRASQLNSCGFCIDMHTTEARKAGESERRIYALPAFREVSFYTARECAALELTEAVTLVSQGGVSDQVWAEAEKHFSPEELSNLLLLIATINAWNRIGVSTRLQPPAEEA</sequence>
<dbReference type="RefSeq" id="WP_025355021.1">
    <property type="nucleotide sequence ID" value="NZ_BAAABQ010000025.1"/>
</dbReference>
<feature type="domain" description="Carboxymuconolactone decarboxylase-like" evidence="1">
    <location>
        <begin position="22"/>
        <end position="101"/>
    </location>
</feature>
<dbReference type="Gene3D" id="1.20.1290.10">
    <property type="entry name" value="AhpD-like"/>
    <property type="match status" value="1"/>
</dbReference>
<evidence type="ECO:0000313" key="2">
    <source>
        <dbReference type="EMBL" id="MBA8930469.1"/>
    </source>
</evidence>
<name>A0ABR6BU69_9PSEU</name>
<dbReference type="PANTHER" id="PTHR34846:SF10">
    <property type="entry name" value="CYTOPLASMIC PROTEIN"/>
    <property type="match status" value="1"/>
</dbReference>
<reference evidence="2 3" key="1">
    <citation type="submission" date="2020-08" db="EMBL/GenBank/DDBJ databases">
        <title>Genomic Encyclopedia of Archaeal and Bacterial Type Strains, Phase II (KMG-II): from individual species to whole genera.</title>
        <authorList>
            <person name="Goeker M."/>
        </authorList>
    </citation>
    <scope>NUCLEOTIDE SEQUENCE [LARGE SCALE GENOMIC DNA]</scope>
    <source>
        <strain evidence="2 3">DSM 43850</strain>
    </source>
</reference>